<dbReference type="InterPro" id="IPR050295">
    <property type="entry name" value="Plant_2OG-oxidoreductases"/>
</dbReference>
<dbReference type="GO" id="GO:0016491">
    <property type="term" value="F:oxidoreductase activity"/>
    <property type="evidence" value="ECO:0007669"/>
    <property type="project" value="UniProtKB-KW"/>
</dbReference>
<evidence type="ECO:0000313" key="6">
    <source>
        <dbReference type="Proteomes" id="UP000604825"/>
    </source>
</evidence>
<dbReference type="Pfam" id="PF03171">
    <property type="entry name" value="2OG-FeII_Oxy"/>
    <property type="match status" value="1"/>
</dbReference>
<proteinExistence type="inferred from homology"/>
<protein>
    <recommendedName>
        <fullName evidence="4">Fe2OG dioxygenase domain-containing protein</fullName>
    </recommendedName>
</protein>
<evidence type="ECO:0000256" key="1">
    <source>
        <dbReference type="ARBA" id="ARBA00022723"/>
    </source>
</evidence>
<dbReference type="PANTHER" id="PTHR47991">
    <property type="entry name" value="OXOGLUTARATE/IRON-DEPENDENT DIOXYGENASE"/>
    <property type="match status" value="1"/>
</dbReference>
<dbReference type="AlphaFoldDB" id="A0A811SDJ6"/>
<dbReference type="SUPFAM" id="SSF51197">
    <property type="entry name" value="Clavaminate synthase-like"/>
    <property type="match status" value="1"/>
</dbReference>
<evidence type="ECO:0000256" key="3">
    <source>
        <dbReference type="RuleBase" id="RU003682"/>
    </source>
</evidence>
<dbReference type="OrthoDB" id="406156at2759"/>
<dbReference type="InterPro" id="IPR005123">
    <property type="entry name" value="Oxoglu/Fe-dep_dioxygenase_dom"/>
</dbReference>
<reference evidence="5" key="1">
    <citation type="submission" date="2020-10" db="EMBL/GenBank/DDBJ databases">
        <authorList>
            <person name="Han B."/>
            <person name="Lu T."/>
            <person name="Zhao Q."/>
            <person name="Huang X."/>
            <person name="Zhao Y."/>
        </authorList>
    </citation>
    <scope>NUCLEOTIDE SEQUENCE</scope>
</reference>
<name>A0A811SDJ6_9POAL</name>
<dbReference type="GO" id="GO:0046872">
    <property type="term" value="F:metal ion binding"/>
    <property type="evidence" value="ECO:0007669"/>
    <property type="project" value="UniProtKB-KW"/>
</dbReference>
<comment type="caution">
    <text evidence="5">The sequence shown here is derived from an EMBL/GenBank/DDBJ whole genome shotgun (WGS) entry which is preliminary data.</text>
</comment>
<dbReference type="InterPro" id="IPR027443">
    <property type="entry name" value="IPNS-like_sf"/>
</dbReference>
<sequence>MEKMLHAAPVHATLPECFIFPADKLPQAKATSGAVSLPIIDLSLCRDEVRRAILDAGKEIGFFQACGEPRRVPGGDAGHGGGVPGVLRAPGGGQGRALLRGRGKTTRIYSSTMFDTGAEKYWRDCLRLACSFPDVGDSPSGWPDKPQRLREVVERFTVQTRGLGMEVLRLLCEGLGLRPDYLEGDISGGDVVLHVNHYPPCPDPTATLGLPPHCDRNLLTLLLPSMVRGLEVAYQGDWIKVDPVPGAFVVNFGCQLEVVTNGVLKSIEHRVMTNLGVARTTVATFIMPTTDCLIGPAAEFLSDDNPPAYRTMTFGEFKRIYSVVKLGSSLNLTTNLKDVQKEL</sequence>
<dbReference type="EMBL" id="CAJGYO010000066">
    <property type="protein sequence ID" value="CAD6340778.1"/>
    <property type="molecule type" value="Genomic_DNA"/>
</dbReference>
<keyword evidence="6" id="KW-1185">Reference proteome</keyword>
<feature type="domain" description="Fe2OG dioxygenase" evidence="4">
    <location>
        <begin position="188"/>
        <end position="288"/>
    </location>
</feature>
<dbReference type="Proteomes" id="UP000604825">
    <property type="component" value="Unassembled WGS sequence"/>
</dbReference>
<evidence type="ECO:0000256" key="2">
    <source>
        <dbReference type="ARBA" id="ARBA00023004"/>
    </source>
</evidence>
<gene>
    <name evidence="5" type="ORF">NCGR_LOCUS64876</name>
</gene>
<organism evidence="5 6">
    <name type="scientific">Miscanthus lutarioriparius</name>
    <dbReference type="NCBI Taxonomy" id="422564"/>
    <lineage>
        <taxon>Eukaryota</taxon>
        <taxon>Viridiplantae</taxon>
        <taxon>Streptophyta</taxon>
        <taxon>Embryophyta</taxon>
        <taxon>Tracheophyta</taxon>
        <taxon>Spermatophyta</taxon>
        <taxon>Magnoliopsida</taxon>
        <taxon>Liliopsida</taxon>
        <taxon>Poales</taxon>
        <taxon>Poaceae</taxon>
        <taxon>PACMAD clade</taxon>
        <taxon>Panicoideae</taxon>
        <taxon>Andropogonodae</taxon>
        <taxon>Andropogoneae</taxon>
        <taxon>Saccharinae</taxon>
        <taxon>Miscanthus</taxon>
    </lineage>
</organism>
<keyword evidence="3" id="KW-0560">Oxidoreductase</keyword>
<evidence type="ECO:0000313" key="5">
    <source>
        <dbReference type="EMBL" id="CAD6340778.1"/>
    </source>
</evidence>
<dbReference type="PROSITE" id="PS51471">
    <property type="entry name" value="FE2OG_OXY"/>
    <property type="match status" value="1"/>
</dbReference>
<comment type="similarity">
    <text evidence="3">Belongs to the iron/ascorbate-dependent oxidoreductase family.</text>
</comment>
<evidence type="ECO:0000259" key="4">
    <source>
        <dbReference type="PROSITE" id="PS51471"/>
    </source>
</evidence>
<dbReference type="InterPro" id="IPR044861">
    <property type="entry name" value="IPNS-like_FE2OG_OXY"/>
</dbReference>
<accession>A0A811SDJ6</accession>
<dbReference type="Gene3D" id="2.60.120.330">
    <property type="entry name" value="B-lactam Antibiotic, Isopenicillin N Synthase, Chain"/>
    <property type="match status" value="1"/>
</dbReference>
<keyword evidence="2 3" id="KW-0408">Iron</keyword>
<keyword evidence="1 3" id="KW-0479">Metal-binding</keyword>